<dbReference type="Gene3D" id="3.90.740.10">
    <property type="entry name" value="Valyl/Leucyl/Isoleucyl-tRNA synthetase, editing domain"/>
    <property type="match status" value="1"/>
</dbReference>
<dbReference type="CDD" id="cd00812">
    <property type="entry name" value="LeuRS_core"/>
    <property type="match status" value="1"/>
</dbReference>
<evidence type="ECO:0000256" key="4">
    <source>
        <dbReference type="ARBA" id="ARBA00022741"/>
    </source>
</evidence>
<keyword evidence="4 9" id="KW-0547">Nucleotide-binding</keyword>
<comment type="similarity">
    <text evidence="1 9 10">Belongs to the class-I aminoacyl-tRNA synthetase family.</text>
</comment>
<dbReference type="AlphaFoldDB" id="A0A552U9M7"/>
<dbReference type="Proteomes" id="UP000317894">
    <property type="component" value="Unassembled WGS sequence"/>
</dbReference>
<dbReference type="Gene3D" id="3.40.50.620">
    <property type="entry name" value="HUPs"/>
    <property type="match status" value="2"/>
</dbReference>
<keyword evidence="5 9" id="KW-0067">ATP-binding</keyword>
<protein>
    <recommendedName>
        <fullName evidence="9">Leucine--tRNA ligase</fullName>
        <ecNumber evidence="9">6.1.1.4</ecNumber>
    </recommendedName>
    <alternativeName>
        <fullName evidence="9">Leucyl-tRNA synthetase</fullName>
        <shortName evidence="9">LeuRS</shortName>
    </alternativeName>
</protein>
<dbReference type="FunFam" id="1.10.730.10:FF:000002">
    <property type="entry name" value="Leucine--tRNA ligase"/>
    <property type="match status" value="1"/>
</dbReference>
<dbReference type="GO" id="GO:0002161">
    <property type="term" value="F:aminoacyl-tRNA deacylase activity"/>
    <property type="evidence" value="ECO:0007669"/>
    <property type="project" value="InterPro"/>
</dbReference>
<dbReference type="PANTHER" id="PTHR43740">
    <property type="entry name" value="LEUCYL-TRNA SYNTHETASE"/>
    <property type="match status" value="1"/>
</dbReference>
<feature type="domain" description="Aminoacyl-tRNA synthetase class Ia" evidence="11">
    <location>
        <begin position="439"/>
        <end position="595"/>
    </location>
</feature>
<dbReference type="EC" id="6.1.1.4" evidence="9"/>
<dbReference type="CDD" id="cd07958">
    <property type="entry name" value="Anticodon_Ia_Leu_BEm"/>
    <property type="match status" value="1"/>
</dbReference>
<dbReference type="PANTHER" id="PTHR43740:SF2">
    <property type="entry name" value="LEUCINE--TRNA LIGASE, MITOCHONDRIAL"/>
    <property type="match status" value="1"/>
</dbReference>
<dbReference type="HAMAP" id="MF_00049_B">
    <property type="entry name" value="Leu_tRNA_synth_B"/>
    <property type="match status" value="1"/>
</dbReference>
<dbReference type="SUPFAM" id="SSF52374">
    <property type="entry name" value="Nucleotidylyl transferase"/>
    <property type="match status" value="1"/>
</dbReference>
<evidence type="ECO:0000256" key="9">
    <source>
        <dbReference type="HAMAP-Rule" id="MF_00049"/>
    </source>
</evidence>
<comment type="catalytic activity">
    <reaction evidence="8 9">
        <text>tRNA(Leu) + L-leucine + ATP = L-leucyl-tRNA(Leu) + AMP + diphosphate</text>
        <dbReference type="Rhea" id="RHEA:11688"/>
        <dbReference type="Rhea" id="RHEA-COMP:9613"/>
        <dbReference type="Rhea" id="RHEA-COMP:9622"/>
        <dbReference type="ChEBI" id="CHEBI:30616"/>
        <dbReference type="ChEBI" id="CHEBI:33019"/>
        <dbReference type="ChEBI" id="CHEBI:57427"/>
        <dbReference type="ChEBI" id="CHEBI:78442"/>
        <dbReference type="ChEBI" id="CHEBI:78494"/>
        <dbReference type="ChEBI" id="CHEBI:456215"/>
        <dbReference type="EC" id="6.1.1.4"/>
    </reaction>
</comment>
<evidence type="ECO:0000256" key="8">
    <source>
        <dbReference type="ARBA" id="ARBA00047469"/>
    </source>
</evidence>
<evidence type="ECO:0000259" key="12">
    <source>
        <dbReference type="Pfam" id="PF08264"/>
    </source>
</evidence>
<dbReference type="InterPro" id="IPR013155">
    <property type="entry name" value="M/V/L/I-tRNA-synth_anticd-bd"/>
</dbReference>
<dbReference type="Pfam" id="PF00133">
    <property type="entry name" value="tRNA-synt_1"/>
    <property type="match status" value="2"/>
</dbReference>
<feature type="binding site" evidence="9">
    <location>
        <position position="630"/>
    </location>
    <ligand>
        <name>ATP</name>
        <dbReference type="ChEBI" id="CHEBI:30616"/>
    </ligand>
</feature>
<evidence type="ECO:0000259" key="11">
    <source>
        <dbReference type="Pfam" id="PF00133"/>
    </source>
</evidence>
<dbReference type="InterPro" id="IPR009080">
    <property type="entry name" value="tRNAsynth_Ia_anticodon-bd"/>
</dbReference>
<keyword evidence="7 9" id="KW-0030">Aminoacyl-tRNA synthetase</keyword>
<dbReference type="GO" id="GO:0006429">
    <property type="term" value="P:leucyl-tRNA aminoacylation"/>
    <property type="evidence" value="ECO:0007669"/>
    <property type="project" value="UniProtKB-UniRule"/>
</dbReference>
<dbReference type="GO" id="GO:0005829">
    <property type="term" value="C:cytosol"/>
    <property type="evidence" value="ECO:0007669"/>
    <property type="project" value="TreeGrafter"/>
</dbReference>
<evidence type="ECO:0000256" key="7">
    <source>
        <dbReference type="ARBA" id="ARBA00023146"/>
    </source>
</evidence>
<proteinExistence type="inferred from homology"/>
<dbReference type="InterPro" id="IPR025709">
    <property type="entry name" value="Leu_tRNA-synth_edit"/>
</dbReference>
<dbReference type="GO" id="GO:0005524">
    <property type="term" value="F:ATP binding"/>
    <property type="evidence" value="ECO:0007669"/>
    <property type="project" value="UniProtKB-UniRule"/>
</dbReference>
<evidence type="ECO:0000256" key="2">
    <source>
        <dbReference type="ARBA" id="ARBA00022490"/>
    </source>
</evidence>
<evidence type="ECO:0000256" key="5">
    <source>
        <dbReference type="ARBA" id="ARBA00022840"/>
    </source>
</evidence>
<feature type="domain" description="Methionyl/Valyl/Leucyl/Isoleucyl-tRNA synthetase anticodon-binding" evidence="12">
    <location>
        <begin position="697"/>
        <end position="812"/>
    </location>
</feature>
<evidence type="ECO:0000313" key="16">
    <source>
        <dbReference type="Proteomes" id="UP000317894"/>
    </source>
</evidence>
<dbReference type="Gene3D" id="1.10.730.10">
    <property type="entry name" value="Isoleucyl-tRNA Synthetase, Domain 1"/>
    <property type="match status" value="1"/>
</dbReference>
<comment type="subcellular location">
    <subcellularLocation>
        <location evidence="9">Cytoplasm</location>
    </subcellularLocation>
</comment>
<dbReference type="RefSeq" id="WP_144335069.1">
    <property type="nucleotide sequence ID" value="NZ_VJWA01000002.1"/>
</dbReference>
<evidence type="ECO:0000256" key="6">
    <source>
        <dbReference type="ARBA" id="ARBA00022917"/>
    </source>
</evidence>
<feature type="domain" description="Aminoacyl-tRNA synthetase class Ia" evidence="11">
    <location>
        <begin position="623"/>
        <end position="667"/>
    </location>
</feature>
<name>A0A552U9M7_9SPHN</name>
<keyword evidence="16" id="KW-1185">Reference proteome</keyword>
<dbReference type="GO" id="GO:0004823">
    <property type="term" value="F:leucine-tRNA ligase activity"/>
    <property type="evidence" value="ECO:0007669"/>
    <property type="project" value="UniProtKB-UniRule"/>
</dbReference>
<dbReference type="NCBIfam" id="TIGR00396">
    <property type="entry name" value="leuS_bact"/>
    <property type="match status" value="1"/>
</dbReference>
<keyword evidence="2 9" id="KW-0963">Cytoplasm</keyword>
<keyword evidence="3 9" id="KW-0436">Ligase</keyword>
<dbReference type="InterPro" id="IPR014729">
    <property type="entry name" value="Rossmann-like_a/b/a_fold"/>
</dbReference>
<keyword evidence="6 9" id="KW-0648">Protein biosynthesis</keyword>
<dbReference type="SUPFAM" id="SSF47323">
    <property type="entry name" value="Anticodon-binding domain of a subclass of class I aminoacyl-tRNA synthetases"/>
    <property type="match status" value="1"/>
</dbReference>
<evidence type="ECO:0000259" key="14">
    <source>
        <dbReference type="Pfam" id="PF13603"/>
    </source>
</evidence>
<dbReference type="Pfam" id="PF08264">
    <property type="entry name" value="Anticodon_1"/>
    <property type="match status" value="1"/>
</dbReference>
<feature type="domain" description="Leucyl-tRNA synthetase editing" evidence="14">
    <location>
        <begin position="221"/>
        <end position="425"/>
    </location>
</feature>
<dbReference type="EMBL" id="VJWA01000002">
    <property type="protein sequence ID" value="TRW14899.1"/>
    <property type="molecule type" value="Genomic_DNA"/>
</dbReference>
<feature type="short sequence motif" description="'HIGH' region" evidence="9">
    <location>
        <begin position="42"/>
        <end position="52"/>
    </location>
</feature>
<evidence type="ECO:0000256" key="1">
    <source>
        <dbReference type="ARBA" id="ARBA00005594"/>
    </source>
</evidence>
<dbReference type="PRINTS" id="PR00985">
    <property type="entry name" value="TRNASYNTHLEU"/>
</dbReference>
<accession>A0A552U9M7</accession>
<dbReference type="OrthoDB" id="9810365at2"/>
<feature type="domain" description="Methionyl/Leucyl tRNA synthetase" evidence="13">
    <location>
        <begin position="40"/>
        <end position="171"/>
    </location>
</feature>
<evidence type="ECO:0000256" key="3">
    <source>
        <dbReference type="ARBA" id="ARBA00022598"/>
    </source>
</evidence>
<dbReference type="SUPFAM" id="SSF50677">
    <property type="entry name" value="ValRS/IleRS/LeuRS editing domain"/>
    <property type="match status" value="1"/>
</dbReference>
<organism evidence="15 16">
    <name type="scientific">Glacieibacterium frigidum</name>
    <dbReference type="NCBI Taxonomy" id="2593303"/>
    <lineage>
        <taxon>Bacteria</taxon>
        <taxon>Pseudomonadati</taxon>
        <taxon>Pseudomonadota</taxon>
        <taxon>Alphaproteobacteria</taxon>
        <taxon>Sphingomonadales</taxon>
        <taxon>Sphingosinicellaceae</taxon>
        <taxon>Glacieibacterium</taxon>
    </lineage>
</organism>
<comment type="caution">
    <text evidence="15">The sequence shown here is derived from an EMBL/GenBank/DDBJ whole genome shotgun (WGS) entry which is preliminary data.</text>
</comment>
<dbReference type="InterPro" id="IPR009008">
    <property type="entry name" value="Val/Leu/Ile-tRNA-synth_edit"/>
</dbReference>
<sequence>MQTRFDFKAAEARWQAAWADGGTFRADDASPRPKTFILEMFPYPSGRIHMGHVRNYTMGDVVARVRRMQGMEVLHPMGWDAFGMPAENAAIERGVHPGDWTRANIAAMKAQLKGLGFAFDWSRELATCEPDYYGHEQALFLDLLAAGLVTRKLSAVNWDPVDMTVLANEQVVDGKGWRSGATVERRQLSQWFLKITDFADELLDGLGTLEHWPDKVRLMQENWIGKSQGLRFTFQLEASPAVDGGLSAESGIVLHDDATPPSSFDVFTTRPDTLFGASFAAVAADHPLAAACAASDPALAEFIAECRAGGTATADIEGAEKRGHDTGLSVIHPLDPTIRLPVFVANFVLMDYGTGAIFGCPAHDQRDLDFARKYALPVPRVVAPEGEADAPIHDEAYTGPGTLVHSFWLDGMSVDEGKRAVIARAEAEGWGKGVTVWRLRDWGVSRQRYWGTPIPIIHCPSCGAVPVPKHQLPVVLPDDVTFDRPGNPLEHHPTWKHVRCPSCDEPALRETDTLDTFVNSSWYFLRFASAPGDAPFDAKVADQWLPVAQYIGGVEHAILHLLYARFWTRALHRIGRTATTEPFAGLFTQGMVTHETYRGADGRWLSPEEVPAIIASGEAVTTGRVEKMSKSKKNVVDPASWIERYGADAVRWVMLSDSPPERDLAWSESGIEGAWRFVQRVWKLAQSTGGEGSDDALTRLTHRTVAAVTADLDKLQFNKAVARLYELANALERAAPSAARTEAVRIFILLLSPMVPHLAEEAWAATGGAGLIADAPWPVADPALLVEDSVTIAVQVNGKLKDTIQIAKGLDRDAVEAIVLDLDKIRRVLNGAPPRKVIVVPDRLVNLVA</sequence>
<dbReference type="Pfam" id="PF09334">
    <property type="entry name" value="tRNA-synt_1g"/>
    <property type="match status" value="1"/>
</dbReference>
<dbReference type="InterPro" id="IPR001412">
    <property type="entry name" value="aa-tRNA-synth_I_CS"/>
</dbReference>
<dbReference type="InterPro" id="IPR002300">
    <property type="entry name" value="aa-tRNA-synth_Ia"/>
</dbReference>
<gene>
    <name evidence="9" type="primary">leuS</name>
    <name evidence="15" type="ORF">FMM06_14630</name>
</gene>
<dbReference type="InterPro" id="IPR015413">
    <property type="entry name" value="Methionyl/Leucyl_tRNA_Synth"/>
</dbReference>
<evidence type="ECO:0000259" key="13">
    <source>
        <dbReference type="Pfam" id="PF09334"/>
    </source>
</evidence>
<dbReference type="InterPro" id="IPR002302">
    <property type="entry name" value="Leu-tRNA-ligase"/>
</dbReference>
<dbReference type="Pfam" id="PF13603">
    <property type="entry name" value="tRNA-synt_1_2"/>
    <property type="match status" value="1"/>
</dbReference>
<evidence type="ECO:0000313" key="15">
    <source>
        <dbReference type="EMBL" id="TRW14899.1"/>
    </source>
</evidence>
<evidence type="ECO:0000256" key="10">
    <source>
        <dbReference type="RuleBase" id="RU363035"/>
    </source>
</evidence>
<dbReference type="PROSITE" id="PS00178">
    <property type="entry name" value="AA_TRNA_LIGASE_I"/>
    <property type="match status" value="1"/>
</dbReference>
<reference evidence="15 16" key="1">
    <citation type="submission" date="2019-07" db="EMBL/GenBank/DDBJ databases">
        <title>Novel species isolated from glacier.</title>
        <authorList>
            <person name="Liu Q."/>
            <person name="Xin Y.-H."/>
        </authorList>
    </citation>
    <scope>NUCLEOTIDE SEQUENCE [LARGE SCALE GENOMIC DNA]</scope>
    <source>
        <strain evidence="15 16">LB1R16</strain>
    </source>
</reference>
<feature type="short sequence motif" description="'KMSKS' region" evidence="9">
    <location>
        <begin position="627"/>
        <end position="631"/>
    </location>
</feature>